<dbReference type="GO" id="GO:0046933">
    <property type="term" value="F:proton-transporting ATP synthase activity, rotational mechanism"/>
    <property type="evidence" value="ECO:0007669"/>
    <property type="project" value="InterPro"/>
</dbReference>
<comment type="subcellular location">
    <subcellularLocation>
        <location evidence="1">Cell membrane</location>
        <topology evidence="1">Peripheral membrane protein</topology>
    </subcellularLocation>
</comment>
<reference evidence="10 11" key="1">
    <citation type="submission" date="2018-07" db="EMBL/GenBank/DDBJ databases">
        <title>Arthrobacter sp. nov., isolated from raw cow's milk with high bacterial count.</title>
        <authorList>
            <person name="Hahne J."/>
            <person name="Isele D."/>
            <person name="Lipski A."/>
        </authorList>
    </citation>
    <scope>NUCLEOTIDE SEQUENCE [LARGE SCALE GENOMIC DNA]</scope>
    <source>
        <strain evidence="10 11">JZ R-183</strain>
    </source>
</reference>
<keyword evidence="6 8" id="KW-0139">CF(1)</keyword>
<feature type="domain" description="ATP synthase F1 complex delta/epsilon subunit N-terminal" evidence="9">
    <location>
        <begin position="4"/>
        <end position="83"/>
    </location>
</feature>
<dbReference type="EMBL" id="QQXL01000001">
    <property type="protein sequence ID" value="RKW71861.1"/>
    <property type="molecule type" value="Genomic_DNA"/>
</dbReference>
<accession>A0A496PMU9</accession>
<keyword evidence="3 8" id="KW-0813">Transport</keyword>
<dbReference type="GO" id="GO:0045259">
    <property type="term" value="C:proton-transporting ATP synthase complex"/>
    <property type="evidence" value="ECO:0007669"/>
    <property type="project" value="UniProtKB-KW"/>
</dbReference>
<evidence type="ECO:0000313" key="11">
    <source>
        <dbReference type="Proteomes" id="UP000273119"/>
    </source>
</evidence>
<evidence type="ECO:0000259" key="9">
    <source>
        <dbReference type="Pfam" id="PF02823"/>
    </source>
</evidence>
<dbReference type="Proteomes" id="UP000273119">
    <property type="component" value="Unassembled WGS sequence"/>
</dbReference>
<sequence length="90" mass="9311">MAELDVEVVAADHFVWSGAARRVNAFTADGDIGVLPGHTPVIALLAAGRVEIEPTEGARVHISADGGFFSVENNRVTIVADDAVIVDAAS</sequence>
<dbReference type="AlphaFoldDB" id="A0A496PMU9"/>
<evidence type="ECO:0000256" key="1">
    <source>
        <dbReference type="ARBA" id="ARBA00004202"/>
    </source>
</evidence>
<evidence type="ECO:0000256" key="3">
    <source>
        <dbReference type="ARBA" id="ARBA00022448"/>
    </source>
</evidence>
<dbReference type="CDD" id="cd12152">
    <property type="entry name" value="F1-ATPase_delta"/>
    <property type="match status" value="1"/>
</dbReference>
<dbReference type="PANTHER" id="PTHR13822:SF10">
    <property type="entry name" value="ATP SYNTHASE EPSILON CHAIN, CHLOROPLASTIC"/>
    <property type="match status" value="1"/>
</dbReference>
<evidence type="ECO:0000256" key="6">
    <source>
        <dbReference type="ARBA" id="ARBA00023196"/>
    </source>
</evidence>
<dbReference type="InterPro" id="IPR001469">
    <property type="entry name" value="ATP_synth_F1_dsu/esu"/>
</dbReference>
<evidence type="ECO:0000256" key="8">
    <source>
        <dbReference type="RuleBase" id="RU003656"/>
    </source>
</evidence>
<comment type="similarity">
    <text evidence="2 8">Belongs to the ATPase epsilon chain family.</text>
</comment>
<comment type="subunit">
    <text evidence="8">F-type ATPases have 2 components, CF(1) - the catalytic core - and CF(0) - the membrane proton channel. CF(1) has five subunits: alpha(3), beta(3), gamma(1), delta(1), epsilon(1). CF(0) has three main subunits: a, b and c.</text>
</comment>
<name>A0A496PMU9_9MICC</name>
<dbReference type="Pfam" id="PF02823">
    <property type="entry name" value="ATP-synt_DE_N"/>
    <property type="match status" value="1"/>
</dbReference>
<evidence type="ECO:0000256" key="4">
    <source>
        <dbReference type="ARBA" id="ARBA00023065"/>
    </source>
</evidence>
<keyword evidence="7 8" id="KW-0066">ATP synthesis</keyword>
<dbReference type="SUPFAM" id="SSF51344">
    <property type="entry name" value="Epsilon subunit of F1F0-ATP synthase N-terminal domain"/>
    <property type="match status" value="1"/>
</dbReference>
<comment type="caution">
    <text evidence="10">The sequence shown here is derived from an EMBL/GenBank/DDBJ whole genome shotgun (WGS) entry which is preliminary data.</text>
</comment>
<proteinExistence type="inferred from homology"/>
<keyword evidence="11" id="KW-1185">Reference proteome</keyword>
<dbReference type="InterPro" id="IPR036771">
    <property type="entry name" value="ATPsynth_dsu/esu_N"/>
</dbReference>
<gene>
    <name evidence="10" type="ORF">DWQ67_03260</name>
</gene>
<evidence type="ECO:0000256" key="7">
    <source>
        <dbReference type="ARBA" id="ARBA00023310"/>
    </source>
</evidence>
<evidence type="ECO:0000256" key="2">
    <source>
        <dbReference type="ARBA" id="ARBA00005712"/>
    </source>
</evidence>
<dbReference type="GO" id="GO:0005886">
    <property type="term" value="C:plasma membrane"/>
    <property type="evidence" value="ECO:0007669"/>
    <property type="project" value="UniProtKB-SubCell"/>
</dbReference>
<dbReference type="InterPro" id="IPR020546">
    <property type="entry name" value="ATP_synth_F1_dsu/esu_N"/>
</dbReference>
<organism evidence="10 11">
    <name type="scientific">Galactobacter caseinivorans</name>
    <dbReference type="NCBI Taxonomy" id="2676123"/>
    <lineage>
        <taxon>Bacteria</taxon>
        <taxon>Bacillati</taxon>
        <taxon>Actinomycetota</taxon>
        <taxon>Actinomycetes</taxon>
        <taxon>Micrococcales</taxon>
        <taxon>Micrococcaceae</taxon>
        <taxon>Galactobacter</taxon>
    </lineage>
</organism>
<dbReference type="Gene3D" id="2.60.15.10">
    <property type="entry name" value="F0F1 ATP synthase delta/epsilon subunit, N-terminal"/>
    <property type="match status" value="1"/>
</dbReference>
<protein>
    <submittedName>
        <fullName evidence="10">F0F1 ATP synthase subunit epsilon</fullName>
    </submittedName>
</protein>
<dbReference type="RefSeq" id="WP_121484122.1">
    <property type="nucleotide sequence ID" value="NZ_QQXL01000001.1"/>
</dbReference>
<dbReference type="PANTHER" id="PTHR13822">
    <property type="entry name" value="ATP SYNTHASE DELTA/EPSILON CHAIN"/>
    <property type="match status" value="1"/>
</dbReference>
<evidence type="ECO:0000256" key="5">
    <source>
        <dbReference type="ARBA" id="ARBA00023136"/>
    </source>
</evidence>
<dbReference type="NCBIfam" id="TIGR01216">
    <property type="entry name" value="ATP_synt_epsi"/>
    <property type="match status" value="1"/>
</dbReference>
<keyword evidence="5" id="KW-0472">Membrane</keyword>
<keyword evidence="4 8" id="KW-0406">Ion transport</keyword>
<evidence type="ECO:0000313" key="10">
    <source>
        <dbReference type="EMBL" id="RKW71861.1"/>
    </source>
</evidence>
<dbReference type="NCBIfam" id="NF009977">
    <property type="entry name" value="PRK13442.1"/>
    <property type="match status" value="1"/>
</dbReference>